<evidence type="ECO:0000313" key="2">
    <source>
        <dbReference type="Proteomes" id="UP000054630"/>
    </source>
</evidence>
<name>A0A0V0SNQ9_9BILA</name>
<dbReference type="STRING" id="6336.A0A0V0SNQ9"/>
<sequence length="84" mass="9730">MNRKYYERIQGWNIEGVHKENQWSPSGTSPSAVFFDRCIKRFPSSLALIIVKKDNRLVIISLIQYLCNLIYNTVTVAQPAFPIQ</sequence>
<keyword evidence="2" id="KW-1185">Reference proteome</keyword>
<dbReference type="AlphaFoldDB" id="A0A0V0SNQ9"/>
<organism evidence="1 2">
    <name type="scientific">Trichinella nelsoni</name>
    <dbReference type="NCBI Taxonomy" id="6336"/>
    <lineage>
        <taxon>Eukaryota</taxon>
        <taxon>Metazoa</taxon>
        <taxon>Ecdysozoa</taxon>
        <taxon>Nematoda</taxon>
        <taxon>Enoplea</taxon>
        <taxon>Dorylaimia</taxon>
        <taxon>Trichinellida</taxon>
        <taxon>Trichinellidae</taxon>
        <taxon>Trichinella</taxon>
    </lineage>
</organism>
<protein>
    <submittedName>
        <fullName evidence="1">Uncharacterized protein</fullName>
    </submittedName>
</protein>
<evidence type="ECO:0000313" key="1">
    <source>
        <dbReference type="EMBL" id="KRX28312.1"/>
    </source>
</evidence>
<dbReference type="EMBL" id="JYDL01000001">
    <property type="protein sequence ID" value="KRX28312.1"/>
    <property type="molecule type" value="Genomic_DNA"/>
</dbReference>
<reference evidence="1 2" key="1">
    <citation type="submission" date="2015-01" db="EMBL/GenBank/DDBJ databases">
        <title>Evolution of Trichinella species and genotypes.</title>
        <authorList>
            <person name="Korhonen P.K."/>
            <person name="Edoardo P."/>
            <person name="Giuseppe L.R."/>
            <person name="Gasser R.B."/>
        </authorList>
    </citation>
    <scope>NUCLEOTIDE SEQUENCE [LARGE SCALE GENOMIC DNA]</scope>
    <source>
        <strain evidence="1">ISS37</strain>
    </source>
</reference>
<accession>A0A0V0SNQ9</accession>
<gene>
    <name evidence="1" type="ORF">T07_1892</name>
</gene>
<comment type="caution">
    <text evidence="1">The sequence shown here is derived from an EMBL/GenBank/DDBJ whole genome shotgun (WGS) entry which is preliminary data.</text>
</comment>
<dbReference type="Proteomes" id="UP000054630">
    <property type="component" value="Unassembled WGS sequence"/>
</dbReference>
<proteinExistence type="predicted"/>